<dbReference type="EMBL" id="JBBEGL010000004">
    <property type="protein sequence ID" value="MEJ2887902.1"/>
    <property type="molecule type" value="Genomic_DNA"/>
</dbReference>
<dbReference type="CDD" id="cd13399">
    <property type="entry name" value="Slt35-like"/>
    <property type="match status" value="1"/>
</dbReference>
<evidence type="ECO:0000313" key="3">
    <source>
        <dbReference type="EMBL" id="MEJ2887902.1"/>
    </source>
</evidence>
<dbReference type="InterPro" id="IPR043426">
    <property type="entry name" value="MltB-like"/>
</dbReference>
<evidence type="ECO:0000256" key="1">
    <source>
        <dbReference type="SAM" id="MobiDB-lite"/>
    </source>
</evidence>
<dbReference type="SUPFAM" id="SSF53955">
    <property type="entry name" value="Lysozyme-like"/>
    <property type="match status" value="1"/>
</dbReference>
<feature type="domain" description="Transglycosylase SLT" evidence="2">
    <location>
        <begin position="148"/>
        <end position="194"/>
    </location>
</feature>
<keyword evidence="3" id="KW-0328">Glycosyltransferase</keyword>
<protein>
    <submittedName>
        <fullName evidence="3">Lytic murein transglycosylase</fullName>
        <ecNumber evidence="3">2.4.-.-</ecNumber>
    </submittedName>
</protein>
<comment type="caution">
    <text evidence="3">The sequence shown here is derived from an EMBL/GenBank/DDBJ whole genome shotgun (WGS) entry which is preliminary data.</text>
</comment>
<feature type="compositionally biased region" description="Low complexity" evidence="1">
    <location>
        <begin position="19"/>
        <end position="46"/>
    </location>
</feature>
<dbReference type="EC" id="2.4.-.-" evidence="3"/>
<keyword evidence="3" id="KW-0808">Transferase</keyword>
<organism evidence="3 4">
    <name type="scientific">Actinomycetospora aeridis</name>
    <dbReference type="NCBI Taxonomy" id="3129231"/>
    <lineage>
        <taxon>Bacteria</taxon>
        <taxon>Bacillati</taxon>
        <taxon>Actinomycetota</taxon>
        <taxon>Actinomycetes</taxon>
        <taxon>Pseudonocardiales</taxon>
        <taxon>Pseudonocardiaceae</taxon>
        <taxon>Actinomycetospora</taxon>
    </lineage>
</organism>
<gene>
    <name evidence="3" type="ORF">WCD41_15690</name>
</gene>
<reference evidence="3 4" key="1">
    <citation type="submission" date="2024-03" db="EMBL/GenBank/DDBJ databases">
        <title>Actinomycetospora sp. OC33-EN06, a novel actinomycete isolated from wild orchid (Aerides multiflora).</title>
        <authorList>
            <person name="Suriyachadkun C."/>
        </authorList>
    </citation>
    <scope>NUCLEOTIDE SEQUENCE [LARGE SCALE GENOMIC DNA]</scope>
    <source>
        <strain evidence="3 4">OC33-EN06</strain>
    </source>
</reference>
<dbReference type="InterPro" id="IPR023346">
    <property type="entry name" value="Lysozyme-like_dom_sf"/>
</dbReference>
<dbReference type="GO" id="GO:0016757">
    <property type="term" value="F:glycosyltransferase activity"/>
    <property type="evidence" value="ECO:0007669"/>
    <property type="project" value="UniProtKB-KW"/>
</dbReference>
<dbReference type="PANTHER" id="PTHR30163:SF8">
    <property type="entry name" value="LYTIC MUREIN TRANSGLYCOSYLASE"/>
    <property type="match status" value="1"/>
</dbReference>
<feature type="region of interest" description="Disordered" evidence="1">
    <location>
        <begin position="278"/>
        <end position="351"/>
    </location>
</feature>
<dbReference type="InterPro" id="IPR031304">
    <property type="entry name" value="SLT_2"/>
</dbReference>
<proteinExistence type="predicted"/>
<feature type="region of interest" description="Disordered" evidence="1">
    <location>
        <begin position="19"/>
        <end position="49"/>
    </location>
</feature>
<sequence length="468" mass="45293">MVAATVVLAGVVASLGTVPQGASSAGPPLPPADTGALGATGAGPDLVVPEGPPVTTDGTVADIPEGVLAAYQGAEANLAGTAPGCRLPWSLVAGIGKVESDHARGGAIDGAGTTLSPILGPVLDGTGANAAIPDTDGGTLDGDTLWDRAVGPTQFIPSTFGTYGADGNGDGTADPNNVHDATVATGRYLCAGGLDLADPAQVHDAVFRYNHSESYVDTVLQWAATYAGGVTPVPDDPSGASGDPVGDLLPAGPVPSDVDVLADAAPAGVPVTDPGIDGAPVIAAAPEPVPAPVPSSDPSVRVPSRASSAPVAAPRPARPTGSPLSSSPTSTSAPTTAPEPSEEPEPADVPDGLCARAFSARAVAEAFDLPPGGITTTSAGSGSTVGCRVTGPAAADGATPTLLTAVVTSLPSEEAARAEAAGGGFRADGGEYTLVAARGALVVELRAPAAATSAAQARTALSTLAQRI</sequence>
<keyword evidence="4" id="KW-1185">Reference proteome</keyword>
<dbReference type="RefSeq" id="WP_337714392.1">
    <property type="nucleotide sequence ID" value="NZ_JBBEGL010000004.1"/>
</dbReference>
<evidence type="ECO:0000259" key="2">
    <source>
        <dbReference type="Pfam" id="PF13406"/>
    </source>
</evidence>
<accession>A0ABU8N7J5</accession>
<dbReference type="Gene3D" id="1.10.530.10">
    <property type="match status" value="1"/>
</dbReference>
<dbReference type="Proteomes" id="UP001370100">
    <property type="component" value="Unassembled WGS sequence"/>
</dbReference>
<name>A0ABU8N7J5_9PSEU</name>
<evidence type="ECO:0000313" key="4">
    <source>
        <dbReference type="Proteomes" id="UP001370100"/>
    </source>
</evidence>
<feature type="compositionally biased region" description="Low complexity" evidence="1">
    <location>
        <begin position="296"/>
        <end position="339"/>
    </location>
</feature>
<dbReference type="Pfam" id="PF13406">
    <property type="entry name" value="SLT_2"/>
    <property type="match status" value="1"/>
</dbReference>
<dbReference type="PANTHER" id="PTHR30163">
    <property type="entry name" value="MEMBRANE-BOUND LYTIC MUREIN TRANSGLYCOSYLASE B"/>
    <property type="match status" value="1"/>
</dbReference>